<name>A0A2V4B1E2_9PSEU</name>
<dbReference type="RefSeq" id="WP_112282990.1">
    <property type="nucleotide sequence ID" value="NZ_MASW01000005.1"/>
</dbReference>
<keyword evidence="3" id="KW-1185">Reference proteome</keyword>
<evidence type="ECO:0000259" key="1">
    <source>
        <dbReference type="Pfam" id="PF12680"/>
    </source>
</evidence>
<feature type="domain" description="SnoaL-like" evidence="1">
    <location>
        <begin position="8"/>
        <end position="102"/>
    </location>
</feature>
<dbReference type="AlphaFoldDB" id="A0A2V4B1E2"/>
<comment type="caution">
    <text evidence="2">The sequence shown here is derived from an EMBL/GenBank/DDBJ whole genome shotgun (WGS) entry which is preliminary data.</text>
</comment>
<reference evidence="2 3" key="1">
    <citation type="submission" date="2016-07" db="EMBL/GenBank/DDBJ databases">
        <title>Draft genome sequence of Prauserella muralis DSM 45305, isolated from a mould-covered wall in an indoor environment.</title>
        <authorList>
            <person name="Ruckert C."/>
            <person name="Albersmeier A."/>
            <person name="Jiang C.-L."/>
            <person name="Jiang Y."/>
            <person name="Kalinowski J."/>
            <person name="Schneider O."/>
            <person name="Winkler A."/>
            <person name="Zotchev S.B."/>
        </authorList>
    </citation>
    <scope>NUCLEOTIDE SEQUENCE [LARGE SCALE GENOMIC DNA]</scope>
    <source>
        <strain evidence="2 3">DSM 45305</strain>
    </source>
</reference>
<accession>A0A2V4B1E2</accession>
<dbReference type="EMBL" id="MASW01000005">
    <property type="protein sequence ID" value="PXY22385.1"/>
    <property type="molecule type" value="Genomic_DNA"/>
</dbReference>
<gene>
    <name evidence="2" type="ORF">BAY60_21195</name>
</gene>
<dbReference type="Proteomes" id="UP000249915">
    <property type="component" value="Unassembled WGS sequence"/>
</dbReference>
<dbReference type="Gene3D" id="3.10.450.50">
    <property type="match status" value="1"/>
</dbReference>
<evidence type="ECO:0000313" key="2">
    <source>
        <dbReference type="EMBL" id="PXY22385.1"/>
    </source>
</evidence>
<dbReference type="InterPro" id="IPR032710">
    <property type="entry name" value="NTF2-like_dom_sf"/>
</dbReference>
<dbReference type="OrthoDB" id="9808719at2"/>
<sequence>MPDYTALAERYIEIWNTTDADKRRALVERLFTPDATFTDPVGSVSGWAGIDEFVGGAQAQFAGLSFRLGGAVDGHHDLARFHWHLGPEGMEPLAIGFDVIVAEGDDRISSVYGFLDKVPA</sequence>
<protein>
    <submittedName>
        <fullName evidence="2">Polyketide cyclase</fullName>
    </submittedName>
</protein>
<evidence type="ECO:0000313" key="3">
    <source>
        <dbReference type="Proteomes" id="UP000249915"/>
    </source>
</evidence>
<dbReference type="InterPro" id="IPR037401">
    <property type="entry name" value="SnoaL-like"/>
</dbReference>
<dbReference type="Pfam" id="PF12680">
    <property type="entry name" value="SnoaL_2"/>
    <property type="match status" value="1"/>
</dbReference>
<proteinExistence type="predicted"/>
<organism evidence="2 3">
    <name type="scientific">Prauserella muralis</name>
    <dbReference type="NCBI Taxonomy" id="588067"/>
    <lineage>
        <taxon>Bacteria</taxon>
        <taxon>Bacillati</taxon>
        <taxon>Actinomycetota</taxon>
        <taxon>Actinomycetes</taxon>
        <taxon>Pseudonocardiales</taxon>
        <taxon>Pseudonocardiaceae</taxon>
        <taxon>Prauserella</taxon>
    </lineage>
</organism>
<dbReference type="SUPFAM" id="SSF54427">
    <property type="entry name" value="NTF2-like"/>
    <property type="match status" value="1"/>
</dbReference>